<name>A0A9J5YKX2_SOLCO</name>
<gene>
    <name evidence="2" type="ORF">H5410_031174</name>
</gene>
<dbReference type="EMBL" id="JACXVP010000006">
    <property type="protein sequence ID" value="KAG5599804.1"/>
    <property type="molecule type" value="Genomic_DNA"/>
</dbReference>
<evidence type="ECO:0000256" key="1">
    <source>
        <dbReference type="SAM" id="MobiDB-lite"/>
    </source>
</evidence>
<reference evidence="2 3" key="1">
    <citation type="submission" date="2020-09" db="EMBL/GenBank/DDBJ databases">
        <title>De no assembly of potato wild relative species, Solanum commersonii.</title>
        <authorList>
            <person name="Cho K."/>
        </authorList>
    </citation>
    <scope>NUCLEOTIDE SEQUENCE [LARGE SCALE GENOMIC DNA]</scope>
    <source>
        <strain evidence="2">LZ3.2</strain>
        <tissue evidence="2">Leaf</tissue>
    </source>
</reference>
<dbReference type="Proteomes" id="UP000824120">
    <property type="component" value="Chromosome 6"/>
</dbReference>
<organism evidence="2 3">
    <name type="scientific">Solanum commersonii</name>
    <name type="common">Commerson's wild potato</name>
    <name type="synonym">Commerson's nightshade</name>
    <dbReference type="NCBI Taxonomy" id="4109"/>
    <lineage>
        <taxon>Eukaryota</taxon>
        <taxon>Viridiplantae</taxon>
        <taxon>Streptophyta</taxon>
        <taxon>Embryophyta</taxon>
        <taxon>Tracheophyta</taxon>
        <taxon>Spermatophyta</taxon>
        <taxon>Magnoliopsida</taxon>
        <taxon>eudicotyledons</taxon>
        <taxon>Gunneridae</taxon>
        <taxon>Pentapetalae</taxon>
        <taxon>asterids</taxon>
        <taxon>lamiids</taxon>
        <taxon>Solanales</taxon>
        <taxon>Solanaceae</taxon>
        <taxon>Solanoideae</taxon>
        <taxon>Solaneae</taxon>
        <taxon>Solanum</taxon>
    </lineage>
</organism>
<comment type="caution">
    <text evidence="2">The sequence shown here is derived from an EMBL/GenBank/DDBJ whole genome shotgun (WGS) entry which is preliminary data.</text>
</comment>
<proteinExistence type="predicted"/>
<evidence type="ECO:0000313" key="3">
    <source>
        <dbReference type="Proteomes" id="UP000824120"/>
    </source>
</evidence>
<feature type="region of interest" description="Disordered" evidence="1">
    <location>
        <begin position="96"/>
        <end position="116"/>
    </location>
</feature>
<sequence>MIASTKQTSDVGTKIQTDKDTFLGCEEGDVDANAKYGEIFGGPTSTEETQFDTLLSLEIQQDIEQEDQTCNTEEDTRDNGLDRWFEKLVRRRQKSEIDLTRTPEMVLKEDDSMPLK</sequence>
<accession>A0A9J5YKX2</accession>
<dbReference type="AlphaFoldDB" id="A0A9J5YKX2"/>
<keyword evidence="3" id="KW-1185">Reference proteome</keyword>
<protein>
    <submittedName>
        <fullName evidence="2">Uncharacterized protein</fullName>
    </submittedName>
</protein>
<evidence type="ECO:0000313" key="2">
    <source>
        <dbReference type="EMBL" id="KAG5599804.1"/>
    </source>
</evidence>